<evidence type="ECO:0000256" key="1">
    <source>
        <dbReference type="SAM" id="MobiDB-lite"/>
    </source>
</evidence>
<gene>
    <name evidence="3" type="ORF">MUCCIDRAFT_105740</name>
</gene>
<feature type="compositionally biased region" description="Polar residues" evidence="1">
    <location>
        <begin position="7"/>
        <end position="18"/>
    </location>
</feature>
<dbReference type="AlphaFoldDB" id="A0A168Q6L6"/>
<evidence type="ECO:0000256" key="2">
    <source>
        <dbReference type="SAM" id="Phobius"/>
    </source>
</evidence>
<dbReference type="EMBL" id="AMYB01000001">
    <property type="protein sequence ID" value="OAD08774.1"/>
    <property type="molecule type" value="Genomic_DNA"/>
</dbReference>
<keyword evidence="2" id="KW-0812">Transmembrane</keyword>
<name>A0A168Q6L6_MUCCL</name>
<dbReference type="Proteomes" id="UP000077051">
    <property type="component" value="Unassembled WGS sequence"/>
</dbReference>
<feature type="transmembrane region" description="Helical" evidence="2">
    <location>
        <begin position="96"/>
        <end position="120"/>
    </location>
</feature>
<comment type="caution">
    <text evidence="3">The sequence shown here is derived from an EMBL/GenBank/DDBJ whole genome shotgun (WGS) entry which is preliminary data.</text>
</comment>
<feature type="region of interest" description="Disordered" evidence="1">
    <location>
        <begin position="1"/>
        <end position="20"/>
    </location>
</feature>
<reference evidence="3 4" key="1">
    <citation type="submission" date="2015-06" db="EMBL/GenBank/DDBJ databases">
        <title>Expansion of signal transduction pathways in fungi by whole-genome duplication.</title>
        <authorList>
            <consortium name="DOE Joint Genome Institute"/>
            <person name="Corrochano L.M."/>
            <person name="Kuo A."/>
            <person name="Marcet-Houben M."/>
            <person name="Polaino S."/>
            <person name="Salamov A."/>
            <person name="Villalobos J.M."/>
            <person name="Alvarez M.I."/>
            <person name="Avalos J."/>
            <person name="Benito E.P."/>
            <person name="Benoit I."/>
            <person name="Burger G."/>
            <person name="Camino L.P."/>
            <person name="Canovas D."/>
            <person name="Cerda-Olmedo E."/>
            <person name="Cheng J.-F."/>
            <person name="Dominguez A."/>
            <person name="Elias M."/>
            <person name="Eslava A.P."/>
            <person name="Glaser F."/>
            <person name="Grimwood J."/>
            <person name="Gutierrez G."/>
            <person name="Heitman J."/>
            <person name="Henrissat B."/>
            <person name="Iturriaga E.A."/>
            <person name="Lang B.F."/>
            <person name="Lavin J.L."/>
            <person name="Lee S."/>
            <person name="Li W."/>
            <person name="Lindquist E."/>
            <person name="Lopez-Garcia S."/>
            <person name="Luque E.M."/>
            <person name="Marcos A.T."/>
            <person name="Martin J."/>
            <person name="Mccluskey K."/>
            <person name="Medina H.R."/>
            <person name="Miralles-Duran A."/>
            <person name="Miyazaki A."/>
            <person name="Munoz-Torres E."/>
            <person name="Oguiza J.A."/>
            <person name="Ohm R."/>
            <person name="Olmedo M."/>
            <person name="Orejas M."/>
            <person name="Ortiz-Castellanos L."/>
            <person name="Pisabarro A.G."/>
            <person name="Rodriguez-Romero J."/>
            <person name="Ruiz-Herrera J."/>
            <person name="Ruiz-Vazquez R."/>
            <person name="Sanz C."/>
            <person name="Schackwitz W."/>
            <person name="Schmutz J."/>
            <person name="Shahriari M."/>
            <person name="Shelest E."/>
            <person name="Silva-Franco F."/>
            <person name="Soanes D."/>
            <person name="Syed K."/>
            <person name="Tagua V.G."/>
            <person name="Talbot N.J."/>
            <person name="Thon M."/>
            <person name="De Vries R.P."/>
            <person name="Wiebenga A."/>
            <person name="Yadav J.S."/>
            <person name="Braun E.L."/>
            <person name="Baker S."/>
            <person name="Garre V."/>
            <person name="Horwitz B."/>
            <person name="Torres-Martinez S."/>
            <person name="Idnurm A."/>
            <person name="Herrera-Estrella A."/>
            <person name="Gabaldon T."/>
            <person name="Grigoriev I.V."/>
        </authorList>
    </citation>
    <scope>NUCLEOTIDE SEQUENCE [LARGE SCALE GENOMIC DNA]</scope>
    <source>
        <strain evidence="3 4">CBS 277.49</strain>
    </source>
</reference>
<dbReference type="VEuPathDB" id="FungiDB:MUCCIDRAFT_105740"/>
<keyword evidence="2" id="KW-0472">Membrane</keyword>
<keyword evidence="4" id="KW-1185">Reference proteome</keyword>
<keyword evidence="2" id="KW-1133">Transmembrane helix</keyword>
<evidence type="ECO:0000313" key="4">
    <source>
        <dbReference type="Proteomes" id="UP000077051"/>
    </source>
</evidence>
<feature type="compositionally biased region" description="Basic residues" evidence="1">
    <location>
        <begin position="53"/>
        <end position="65"/>
    </location>
</feature>
<protein>
    <submittedName>
        <fullName evidence="3">Uncharacterized protein</fullName>
    </submittedName>
</protein>
<feature type="region of interest" description="Disordered" evidence="1">
    <location>
        <begin position="43"/>
        <end position="69"/>
    </location>
</feature>
<proteinExistence type="predicted"/>
<sequence>MLHMLNMQMTKLSPTQAQGKGKEIAVPEEDVFIQEKLEEPVLGEAGPSNFTTKKVRGRPKGKKFKPVAGIDEPGKYNRWDAVDVESKDLLSSEEPLIHFFFGNGVAVSENILALLIPVLMAKMARPRTASSTGAFSTSSSKEWIISRMLKGSQK</sequence>
<evidence type="ECO:0000313" key="3">
    <source>
        <dbReference type="EMBL" id="OAD08774.1"/>
    </source>
</evidence>
<organism evidence="3 4">
    <name type="scientific">Mucor lusitanicus CBS 277.49</name>
    <dbReference type="NCBI Taxonomy" id="747725"/>
    <lineage>
        <taxon>Eukaryota</taxon>
        <taxon>Fungi</taxon>
        <taxon>Fungi incertae sedis</taxon>
        <taxon>Mucoromycota</taxon>
        <taxon>Mucoromycotina</taxon>
        <taxon>Mucoromycetes</taxon>
        <taxon>Mucorales</taxon>
        <taxon>Mucorineae</taxon>
        <taxon>Mucoraceae</taxon>
        <taxon>Mucor</taxon>
    </lineage>
</organism>
<accession>A0A168Q6L6</accession>